<dbReference type="Gene3D" id="3.30.70.330">
    <property type="match status" value="1"/>
</dbReference>
<dbReference type="KEGG" id="toc:Toce_0066"/>
<dbReference type="CDD" id="cd00165">
    <property type="entry name" value="S4"/>
    <property type="match status" value="1"/>
</dbReference>
<keyword evidence="1" id="KW-0694">RNA-binding</keyword>
<dbReference type="RefSeq" id="WP_013274912.1">
    <property type="nucleotide sequence ID" value="NC_014377.1"/>
</dbReference>
<accession>D9RZG2</accession>
<keyword evidence="4" id="KW-1185">Reference proteome</keyword>
<evidence type="ECO:0000259" key="2">
    <source>
        <dbReference type="SMART" id="SM00363"/>
    </source>
</evidence>
<dbReference type="Gene3D" id="3.30.1370.160">
    <property type="match status" value="1"/>
</dbReference>
<gene>
    <name evidence="3" type="ordered locus">Toce_0066</name>
</gene>
<dbReference type="OrthoDB" id="9812787at2"/>
<dbReference type="InterPro" id="IPR002942">
    <property type="entry name" value="S4_RNA-bd"/>
</dbReference>
<dbReference type="SMART" id="SM00363">
    <property type="entry name" value="S4"/>
    <property type="match status" value="1"/>
</dbReference>
<dbReference type="InterPro" id="IPR036986">
    <property type="entry name" value="S4_RNA-bd_sf"/>
</dbReference>
<evidence type="ECO:0000313" key="3">
    <source>
        <dbReference type="EMBL" id="ADL06860.1"/>
    </source>
</evidence>
<dbReference type="EMBL" id="CP002131">
    <property type="protein sequence ID" value="ADL06860.1"/>
    <property type="molecule type" value="Genomic_DNA"/>
</dbReference>
<proteinExistence type="predicted"/>
<dbReference type="AlphaFoldDB" id="D9RZG2"/>
<sequence length="253" mass="27705">MDSGSEKMTEAKIRDIFNIAIKNGEKRAGNFLDPAEQQIAEAVARNFPGAGYYFEGGHSEAERKVLVAFPEYLEDQPFFLPIRAIRVIPKDPDEHPSHRDYLGAVLGLGISRDKVGDIIVTKTGADIIVKEEVAEYIGLNLSRVGNVPVSVEEISLKEVATVERSYKEIKGTVASLRLDAIASLAFGISRSKMAPYIKGENVRLNFRTVKDPSAEVKEGDVISAARLGRAKVVEIGGSSKKGRIYVTVHRYTG</sequence>
<evidence type="ECO:0000313" key="4">
    <source>
        <dbReference type="Proteomes" id="UP000000272"/>
    </source>
</evidence>
<dbReference type="InterPro" id="IPR040591">
    <property type="entry name" value="RqcP2_RBD"/>
</dbReference>
<dbReference type="Gene3D" id="3.10.290.10">
    <property type="entry name" value="RNA-binding S4 domain"/>
    <property type="match status" value="1"/>
</dbReference>
<dbReference type="HOGENOM" id="CLU_075687_1_0_9"/>
<protein>
    <submittedName>
        <fullName evidence="3">RNA-binding S4 domain protein</fullName>
    </submittedName>
</protein>
<dbReference type="Pfam" id="PF17774">
    <property type="entry name" value="YlmH_RBD"/>
    <property type="match status" value="1"/>
</dbReference>
<organism evidence="3 4">
    <name type="scientific">Thermosediminibacter oceani (strain ATCC BAA-1034 / DSM 16646 / JW/IW-1228P)</name>
    <dbReference type="NCBI Taxonomy" id="555079"/>
    <lineage>
        <taxon>Bacteria</taxon>
        <taxon>Bacillati</taxon>
        <taxon>Bacillota</taxon>
        <taxon>Clostridia</taxon>
        <taxon>Thermosediminibacterales</taxon>
        <taxon>Thermosediminibacteraceae</taxon>
        <taxon>Thermosediminibacter</taxon>
    </lineage>
</organism>
<evidence type="ECO:0000256" key="1">
    <source>
        <dbReference type="PROSITE-ProRule" id="PRU00182"/>
    </source>
</evidence>
<feature type="domain" description="RNA-binding S4" evidence="2">
    <location>
        <begin position="176"/>
        <end position="233"/>
    </location>
</feature>
<dbReference type="PROSITE" id="PS50889">
    <property type="entry name" value="S4"/>
    <property type="match status" value="1"/>
</dbReference>
<name>D9RZG2_THEOJ</name>
<dbReference type="PANTHER" id="PTHR13633">
    <property type="entry name" value="MITOCHONDRIAL TRANSCRIPTION RESCUE FACTOR 1"/>
    <property type="match status" value="1"/>
</dbReference>
<dbReference type="InterPro" id="IPR012677">
    <property type="entry name" value="Nucleotide-bd_a/b_plait_sf"/>
</dbReference>
<dbReference type="GO" id="GO:0003723">
    <property type="term" value="F:RNA binding"/>
    <property type="evidence" value="ECO:0007669"/>
    <property type="project" value="UniProtKB-KW"/>
</dbReference>
<dbReference type="Proteomes" id="UP000000272">
    <property type="component" value="Chromosome"/>
</dbReference>
<dbReference type="PANTHER" id="PTHR13633:SF3">
    <property type="entry name" value="MITOCHONDRIAL TRANSCRIPTION RESCUE FACTOR 1"/>
    <property type="match status" value="1"/>
</dbReference>
<dbReference type="Pfam" id="PF01479">
    <property type="entry name" value="S4"/>
    <property type="match status" value="1"/>
</dbReference>
<dbReference type="eggNOG" id="COG2302">
    <property type="taxonomic scope" value="Bacteria"/>
</dbReference>
<reference evidence="3 4" key="1">
    <citation type="journal article" date="2010" name="Stand. Genomic Sci.">
        <title>Complete genome sequence of Thermosediminibacter oceani type strain (JW/IW-1228P).</title>
        <authorList>
            <person name="Pitluck S."/>
            <person name="Yasawong M."/>
            <person name="Munk C."/>
            <person name="Nolan M."/>
            <person name="Lapidus A."/>
            <person name="Lucas S."/>
            <person name="Glavina Del Rio T."/>
            <person name="Tice H."/>
            <person name="Cheng J.F."/>
            <person name="Bruce D."/>
            <person name="Detter C."/>
            <person name="Tapia R."/>
            <person name="Han C."/>
            <person name="Goodwin L."/>
            <person name="Liolios K."/>
            <person name="Ivanova N."/>
            <person name="Mavromatis K."/>
            <person name="Mikhailova N."/>
            <person name="Pati A."/>
            <person name="Chen A."/>
            <person name="Palaniappan K."/>
            <person name="Land M."/>
            <person name="Hauser L."/>
            <person name="Chang Y.J."/>
            <person name="Jeffries C.D."/>
            <person name="Rohde M."/>
            <person name="Spring S."/>
            <person name="Sikorski J."/>
            <person name="Goker M."/>
            <person name="Woyke T."/>
            <person name="Bristow J."/>
            <person name="Eisen J.A."/>
            <person name="Markowitz V."/>
            <person name="Hugenholtz P."/>
            <person name="Kyrpides N.C."/>
            <person name="Klenk H.P."/>
        </authorList>
    </citation>
    <scope>NUCLEOTIDE SEQUENCE [LARGE SCALE GENOMIC DNA]</scope>
    <source>
        <strain evidence="4">ATCC BAA-1034 / DSM 16646 / JW/IW-1228P</strain>
    </source>
</reference>
<dbReference type="STRING" id="555079.Toce_0066"/>
<dbReference type="SUPFAM" id="SSF55174">
    <property type="entry name" value="Alpha-L RNA-binding motif"/>
    <property type="match status" value="1"/>
</dbReference>